<accession>A0A673W1J0</accession>
<keyword evidence="4" id="KW-0479">Metal-binding</keyword>
<dbReference type="PROSITE" id="PS50082">
    <property type="entry name" value="WD_REPEATS_2"/>
    <property type="match status" value="1"/>
</dbReference>
<dbReference type="FunFam" id="2.130.10.10:FF:000258">
    <property type="entry name" value="WD repeat-containing protein 92"/>
    <property type="match status" value="1"/>
</dbReference>
<dbReference type="InterPro" id="IPR036322">
    <property type="entry name" value="WD40_repeat_dom_sf"/>
</dbReference>
<dbReference type="InterPro" id="IPR002048">
    <property type="entry name" value="EF_hand_dom"/>
</dbReference>
<gene>
    <name evidence="15" type="primary">DNAAF10</name>
    <name evidence="15" type="synonym">LOC115156000</name>
</gene>
<dbReference type="InterPro" id="IPR015943">
    <property type="entry name" value="WD40/YVTN_repeat-like_dom_sf"/>
</dbReference>
<dbReference type="Ensembl" id="ENSSTUT00000002246.1">
    <property type="protein sequence ID" value="ENSSTUP00000002096.1"/>
    <property type="gene ID" value="ENSSTUG00000001082.1"/>
</dbReference>
<reference evidence="15" key="1">
    <citation type="submission" date="2025-08" db="UniProtKB">
        <authorList>
            <consortium name="Ensembl"/>
        </authorList>
    </citation>
    <scope>IDENTIFICATION</scope>
</reference>
<comment type="similarity">
    <text evidence="8">Belongs to the calcineurin regulatory subunit family.</text>
</comment>
<dbReference type="SMART" id="SM00054">
    <property type="entry name" value="EFh"/>
    <property type="match status" value="4"/>
</dbReference>
<dbReference type="AlphaFoldDB" id="A0A673W1J0"/>
<dbReference type="PROSITE" id="PS00018">
    <property type="entry name" value="EF_HAND_1"/>
    <property type="match status" value="3"/>
</dbReference>
<dbReference type="Gene3D" id="2.130.10.10">
    <property type="entry name" value="YVTN repeat-like/Quinoprotein amine dehydrogenase"/>
    <property type="match status" value="1"/>
</dbReference>
<dbReference type="FunFam" id="1.10.238.10:FF:000047">
    <property type="entry name" value="Calcineurin subunit B type 1"/>
    <property type="match status" value="1"/>
</dbReference>
<dbReference type="CDD" id="cd00051">
    <property type="entry name" value="EFh"/>
    <property type="match status" value="1"/>
</dbReference>
<evidence type="ECO:0000256" key="1">
    <source>
        <dbReference type="ARBA" id="ARBA00022490"/>
    </source>
</evidence>
<evidence type="ECO:0000256" key="7">
    <source>
        <dbReference type="ARBA" id="ARBA00023754"/>
    </source>
</evidence>
<dbReference type="Gene3D" id="1.10.238.10">
    <property type="entry name" value="EF-hand"/>
    <property type="match status" value="2"/>
</dbReference>
<evidence type="ECO:0000256" key="6">
    <source>
        <dbReference type="ARBA" id="ARBA00022837"/>
    </source>
</evidence>
<feature type="domain" description="EF-hand" evidence="14">
    <location>
        <begin position="50"/>
        <end position="85"/>
    </location>
</feature>
<dbReference type="SUPFAM" id="SSF50978">
    <property type="entry name" value="WD40 repeat-like"/>
    <property type="match status" value="1"/>
</dbReference>
<evidence type="ECO:0000256" key="11">
    <source>
        <dbReference type="ARBA" id="ARBA00039643"/>
    </source>
</evidence>
<dbReference type="Pfam" id="PF00400">
    <property type="entry name" value="WD40"/>
    <property type="match status" value="2"/>
</dbReference>
<comment type="function">
    <text evidence="7">Regulatory subunit of calcineurin, a calcium-dependent, calmodulin stimulated protein phosphatase. Confers calcium sensitivity.</text>
</comment>
<evidence type="ECO:0000256" key="4">
    <source>
        <dbReference type="ARBA" id="ARBA00022723"/>
    </source>
</evidence>
<evidence type="ECO:0000256" key="8">
    <source>
        <dbReference type="ARBA" id="ARBA00023774"/>
    </source>
</evidence>
<evidence type="ECO:0000256" key="13">
    <source>
        <dbReference type="PROSITE-ProRule" id="PRU00221"/>
    </source>
</evidence>
<reference evidence="15" key="2">
    <citation type="submission" date="2025-09" db="UniProtKB">
        <authorList>
            <consortium name="Ensembl"/>
        </authorList>
    </citation>
    <scope>IDENTIFICATION</scope>
</reference>
<proteinExistence type="inferred from homology"/>
<evidence type="ECO:0000313" key="16">
    <source>
        <dbReference type="Proteomes" id="UP000472277"/>
    </source>
</evidence>
<organism evidence="15 16">
    <name type="scientific">Salmo trutta</name>
    <name type="common">Brown trout</name>
    <dbReference type="NCBI Taxonomy" id="8032"/>
    <lineage>
        <taxon>Eukaryota</taxon>
        <taxon>Metazoa</taxon>
        <taxon>Chordata</taxon>
        <taxon>Craniata</taxon>
        <taxon>Vertebrata</taxon>
        <taxon>Euteleostomi</taxon>
        <taxon>Actinopterygii</taxon>
        <taxon>Neopterygii</taxon>
        <taxon>Teleostei</taxon>
        <taxon>Protacanthopterygii</taxon>
        <taxon>Salmoniformes</taxon>
        <taxon>Salmonidae</taxon>
        <taxon>Salmoninae</taxon>
        <taxon>Salmo</taxon>
    </lineage>
</organism>
<keyword evidence="2 13" id="KW-0853">WD repeat</keyword>
<dbReference type="GO" id="GO:0005509">
    <property type="term" value="F:calcium ion binding"/>
    <property type="evidence" value="ECO:0007669"/>
    <property type="project" value="InterPro"/>
</dbReference>
<dbReference type="SUPFAM" id="SSF47473">
    <property type="entry name" value="EF-hand"/>
    <property type="match status" value="1"/>
</dbReference>
<keyword evidence="6" id="KW-0106">Calcium</keyword>
<keyword evidence="5" id="KW-0677">Repeat</keyword>
<dbReference type="InterPro" id="IPR001680">
    <property type="entry name" value="WD40_rpt"/>
</dbReference>
<dbReference type="PROSITE" id="PS50222">
    <property type="entry name" value="EF_HAND_2"/>
    <property type="match status" value="3"/>
</dbReference>
<dbReference type="Pfam" id="PF13499">
    <property type="entry name" value="EF-hand_7"/>
    <property type="match status" value="2"/>
</dbReference>
<dbReference type="PANTHER" id="PTHR45942">
    <property type="entry name" value="PROTEIN PHOSPATASE 3 REGULATORY SUBUNIT B ALPHA ISOFORM TYPE 1"/>
    <property type="match status" value="1"/>
</dbReference>
<keyword evidence="16" id="KW-1185">Reference proteome</keyword>
<evidence type="ECO:0000256" key="5">
    <source>
        <dbReference type="ARBA" id="ARBA00022737"/>
    </source>
</evidence>
<dbReference type="GeneTree" id="ENSGT00950000183091"/>
<dbReference type="InterPro" id="IPR018247">
    <property type="entry name" value="EF_Hand_1_Ca_BS"/>
</dbReference>
<feature type="domain" description="EF-hand" evidence="14">
    <location>
        <begin position="87"/>
        <end position="122"/>
    </location>
</feature>
<dbReference type="SMART" id="SM00320">
    <property type="entry name" value="WD40"/>
    <property type="match status" value="5"/>
</dbReference>
<evidence type="ECO:0000313" key="15">
    <source>
        <dbReference type="Ensembl" id="ENSSTUP00000002096.1"/>
    </source>
</evidence>
<feature type="domain" description="EF-hand" evidence="14">
    <location>
        <begin position="128"/>
        <end position="163"/>
    </location>
</feature>
<comment type="subcellular location">
    <subcellularLocation>
        <location evidence="9">Dynein axonemal particle</location>
    </subcellularLocation>
</comment>
<comment type="function">
    <text evidence="10">Key assembly factor specifically required for the stability of axonemal dynein heavy chains in cytoplasm.</text>
</comment>
<protein>
    <recommendedName>
        <fullName evidence="11">Dynein axonemal assembly factor 10</fullName>
    </recommendedName>
    <alternativeName>
        <fullName evidence="12">WD repeat-containing protein 92</fullName>
    </alternativeName>
</protein>
<name>A0A673W1J0_SALTR</name>
<dbReference type="GO" id="GO:0006915">
    <property type="term" value="P:apoptotic process"/>
    <property type="evidence" value="ECO:0007669"/>
    <property type="project" value="UniProtKB-KW"/>
</dbReference>
<evidence type="ECO:0000256" key="12">
    <source>
        <dbReference type="ARBA" id="ARBA00041547"/>
    </source>
</evidence>
<feature type="repeat" description="WD" evidence="13">
    <location>
        <begin position="226"/>
        <end position="239"/>
    </location>
</feature>
<dbReference type="Proteomes" id="UP000472277">
    <property type="component" value="Chromosome 2"/>
</dbReference>
<evidence type="ECO:0000256" key="2">
    <source>
        <dbReference type="ARBA" id="ARBA00022574"/>
    </source>
</evidence>
<sequence>MGNEASYPLEMCSHFDADEIKRLGKRFKKLDLDNSGSLSVEEFMSLPELQQNPLVQRVIDIFDTDGNGEVDFKEFIEGVSQFSVKGDKESKLRFAFRIYDMDKDGYISNGELFQVLKMMVGNNLKDTQLQQIVDKTIINADKDGDGRISFEEFCLIEKAKPIKCGTFGASSLQQRHIATGDFDGNLNIWNLEVPDVSVYSVKAHKEIVNSIDGVGGLGIGDGAPEIVTGSRDGTVKVWDPRQKDSPVANMEPGEGEAKRDCWTVAFGHAFNDQDRCVCAGYDNGDIKLFDLRNMSLRWETNIKNGVCHVEFDRKDINMNKLVATSLEGKFHVFDMRTQHPTKGFDSVSEKAHKSTIWQVRHLPQNRDIFMTAGGAGNLHLWKYEYPAQRSKKDSDEVDMGVAGTVNLLQNVTLSTQPIASLDWSPDKQGLCVCSAFDQSVRVLIVTKLNRV</sequence>
<dbReference type="GO" id="GO:0120293">
    <property type="term" value="C:dynein axonemal particle"/>
    <property type="evidence" value="ECO:0007669"/>
    <property type="project" value="UniProtKB-SubCell"/>
</dbReference>
<evidence type="ECO:0000256" key="3">
    <source>
        <dbReference type="ARBA" id="ARBA00022703"/>
    </source>
</evidence>
<keyword evidence="1" id="KW-0963">Cytoplasm</keyword>
<dbReference type="InterPro" id="IPR011992">
    <property type="entry name" value="EF-hand-dom_pair"/>
</dbReference>
<evidence type="ECO:0000259" key="14">
    <source>
        <dbReference type="PROSITE" id="PS50222"/>
    </source>
</evidence>
<evidence type="ECO:0000256" key="9">
    <source>
        <dbReference type="ARBA" id="ARBA00024190"/>
    </source>
</evidence>
<keyword evidence="3" id="KW-0053">Apoptosis</keyword>
<evidence type="ECO:0000256" key="10">
    <source>
        <dbReference type="ARBA" id="ARBA00037430"/>
    </source>
</evidence>